<comment type="caution">
    <text evidence="1">The sequence shown here is derived from an EMBL/GenBank/DDBJ whole genome shotgun (WGS) entry which is preliminary data.</text>
</comment>
<organism evidence="1 2">
    <name type="scientific">Actibacterium mucosum KCTC 23349</name>
    <dbReference type="NCBI Taxonomy" id="1454373"/>
    <lineage>
        <taxon>Bacteria</taxon>
        <taxon>Pseudomonadati</taxon>
        <taxon>Pseudomonadota</taxon>
        <taxon>Alphaproteobacteria</taxon>
        <taxon>Rhodobacterales</taxon>
        <taxon>Roseobacteraceae</taxon>
        <taxon>Actibacterium</taxon>
    </lineage>
</organism>
<reference evidence="1 2" key="1">
    <citation type="submission" date="2014-03" db="EMBL/GenBank/DDBJ databases">
        <title>Draft Genome Sequence of Actibacterium mucosum KCTC 23349, a Marine Alphaproteobacterium with Complex Ionic Requirements Isolated from Mediterranean Seawater at Malvarrosa Beach, Valencia, Spain.</title>
        <authorList>
            <person name="Arahal D.R."/>
            <person name="Shao Z."/>
            <person name="Lai Q."/>
            <person name="Pujalte M.J."/>
        </authorList>
    </citation>
    <scope>NUCLEOTIDE SEQUENCE [LARGE SCALE GENOMIC DNA]</scope>
    <source>
        <strain evidence="1 2">KCTC 23349</strain>
    </source>
</reference>
<proteinExistence type="predicted"/>
<dbReference type="EMBL" id="JFKE01000005">
    <property type="protein sequence ID" value="KAJ55022.1"/>
    <property type="molecule type" value="Genomic_DNA"/>
</dbReference>
<dbReference type="Proteomes" id="UP000026249">
    <property type="component" value="Unassembled WGS sequence"/>
</dbReference>
<dbReference type="AlphaFoldDB" id="A0A037ZHK5"/>
<evidence type="ECO:0000313" key="1">
    <source>
        <dbReference type="EMBL" id="KAJ55022.1"/>
    </source>
</evidence>
<accession>A0A037ZHK5</accession>
<keyword evidence="2" id="KW-1185">Reference proteome</keyword>
<evidence type="ECO:0000313" key="2">
    <source>
        <dbReference type="Proteomes" id="UP000026249"/>
    </source>
</evidence>
<protein>
    <recommendedName>
        <fullName evidence="3">Glycosyl transferase family 2</fullName>
    </recommendedName>
</protein>
<name>A0A037ZHK5_9RHOB</name>
<evidence type="ECO:0008006" key="3">
    <source>
        <dbReference type="Google" id="ProtNLM"/>
    </source>
</evidence>
<dbReference type="STRING" id="1454373.ACMU_14800"/>
<gene>
    <name evidence="1" type="ORF">ACMU_14800</name>
</gene>
<sequence length="315" mass="35500">MGATKIRLYLEGPDGPAFAEKLKDFAGCEPIIADNTHYATYLPNGLGAIFPQRQHTNATAAYREMDVDWILHIDADEFLQSTDLSDELDRLPADINSVRFVNGERYFVEGEEADTPLNGHCLAPLLADHPTSAPFRKEPYVSFTNNGFTAHDLGKSATRAGVPVEIQVHWPDPSPLIRSHISNESWLVHYDAITPTHWLSKLLRFHRANRRMYRNPRTGGQRYKQIQYFLARNWDLEEATRIFDALRRLTPDHAEQLRKLDLLRPIMHLRSSEGETPTAPFDAARFDAAVIRSIQNPPSGMLSGQGAVDAFAGLD</sequence>